<feature type="chain" id="PRO_5013311351" description="Ca2+-modulated nonselective cation channel polycystin" evidence="2">
    <location>
        <begin position="16"/>
        <end position="489"/>
    </location>
</feature>
<evidence type="ECO:0000313" key="4">
    <source>
        <dbReference type="Proteomes" id="UP000008062"/>
    </source>
</evidence>
<gene>
    <name evidence="3" type="ORF">MYCGRDRAFT_96551</name>
</gene>
<keyword evidence="2" id="KW-0732">Signal</keyword>
<evidence type="ECO:0008006" key="5">
    <source>
        <dbReference type="Google" id="ProtNLM"/>
    </source>
</evidence>
<dbReference type="EMBL" id="CM001206">
    <property type="protein sequence ID" value="EGP83650.1"/>
    <property type="molecule type" value="Genomic_DNA"/>
</dbReference>
<dbReference type="Proteomes" id="UP000008062">
    <property type="component" value="Chromosome 11"/>
</dbReference>
<evidence type="ECO:0000313" key="3">
    <source>
        <dbReference type="EMBL" id="EGP83650.1"/>
    </source>
</evidence>
<protein>
    <recommendedName>
        <fullName evidence="5">Ca2+-modulated nonselective cation channel polycystin</fullName>
    </recommendedName>
</protein>
<evidence type="ECO:0000256" key="2">
    <source>
        <dbReference type="SAM" id="SignalP"/>
    </source>
</evidence>
<accession>F9XMR7</accession>
<organism evidence="3 4">
    <name type="scientific">Zymoseptoria tritici (strain CBS 115943 / IPO323)</name>
    <name type="common">Speckled leaf blotch fungus</name>
    <name type="synonym">Septoria tritici</name>
    <dbReference type="NCBI Taxonomy" id="336722"/>
    <lineage>
        <taxon>Eukaryota</taxon>
        <taxon>Fungi</taxon>
        <taxon>Dikarya</taxon>
        <taxon>Ascomycota</taxon>
        <taxon>Pezizomycotina</taxon>
        <taxon>Dothideomycetes</taxon>
        <taxon>Dothideomycetidae</taxon>
        <taxon>Mycosphaerellales</taxon>
        <taxon>Mycosphaerellaceae</taxon>
        <taxon>Zymoseptoria</taxon>
    </lineage>
</organism>
<dbReference type="InParanoid" id="F9XMR7"/>
<dbReference type="HOGENOM" id="CLU_558019_0_0_1"/>
<feature type="signal peptide" evidence="2">
    <location>
        <begin position="1"/>
        <end position="15"/>
    </location>
</feature>
<name>F9XMR7_ZYMTI</name>
<dbReference type="GeneID" id="13396311"/>
<keyword evidence="4" id="KW-1185">Reference proteome</keyword>
<sequence>MKSFVALALLAVADAYQSNTPVQCPRLRNAITAGGSQKAVTAFCSSYLSIKPKTAVLTSTISTITTITVAKTNGRKRDVRKSQPKPGCLNSYKPGPELSSACKCFSIQASTSTTRTTKVATSTSTITSGLVTSTLTKVAPLQTPGAFGLVAITEDTPSGEGSAGLPDVDFRAPADPLTQYALYSSRNRIFSLTETNELYTRGCGYGTVLATVPDNGTSNRVFYSEAAQKPAGYSNPTCSIALQKDSTCVMDFLPELVQRFQIHTNAFHSPDMRRGKPARRIRTDLRETSTTSARADPIWYGSRRLPKLRRQLYSAYRGNIEPHLPAKLRLTCQKRNSHAGSGTVVNSFNGTGLGNLSNAEEVEVFRLEEDSSSDDKDRFKSILPYKLEGWDKARLCNPNTAGSSKLQRRLAASLVIFPTTLKKRGREEDVNKTPEEQTVEQPGFPMYKGNVKSKKKRGNKEGEVIHRKGDVKYSKAIAHCKTIWNKAFP</sequence>
<dbReference type="RefSeq" id="XP_003848674.1">
    <property type="nucleotide sequence ID" value="XM_003848626.1"/>
</dbReference>
<dbReference type="AlphaFoldDB" id="F9XMR7"/>
<dbReference type="KEGG" id="ztr:MYCGRDRAFT_96551"/>
<dbReference type="OrthoDB" id="3655398at2759"/>
<feature type="compositionally biased region" description="Basic and acidic residues" evidence="1">
    <location>
        <begin position="425"/>
        <end position="435"/>
    </location>
</feature>
<proteinExistence type="predicted"/>
<reference evidence="3 4" key="1">
    <citation type="journal article" date="2011" name="PLoS Genet.">
        <title>Finished genome of the fungal wheat pathogen Mycosphaerella graminicola reveals dispensome structure, chromosome plasticity, and stealth pathogenesis.</title>
        <authorList>
            <person name="Goodwin S.B."/>
            <person name="Ben M'barek S."/>
            <person name="Dhillon B."/>
            <person name="Wittenberg A.H.J."/>
            <person name="Crane C.F."/>
            <person name="Hane J.K."/>
            <person name="Foster A.J."/>
            <person name="Van der Lee T.A.J."/>
            <person name="Grimwood J."/>
            <person name="Aerts A."/>
            <person name="Antoniw J."/>
            <person name="Bailey A."/>
            <person name="Bluhm B."/>
            <person name="Bowler J."/>
            <person name="Bristow J."/>
            <person name="van der Burgt A."/>
            <person name="Canto-Canche B."/>
            <person name="Churchill A.C.L."/>
            <person name="Conde-Ferraez L."/>
            <person name="Cools H.J."/>
            <person name="Coutinho P.M."/>
            <person name="Csukai M."/>
            <person name="Dehal P."/>
            <person name="De Wit P."/>
            <person name="Donzelli B."/>
            <person name="van de Geest H.C."/>
            <person name="van Ham R.C.H.J."/>
            <person name="Hammond-Kosack K.E."/>
            <person name="Henrissat B."/>
            <person name="Kilian A."/>
            <person name="Kobayashi A.K."/>
            <person name="Koopmann E."/>
            <person name="Kourmpetis Y."/>
            <person name="Kuzniar A."/>
            <person name="Lindquist E."/>
            <person name="Lombard V."/>
            <person name="Maliepaard C."/>
            <person name="Martins N."/>
            <person name="Mehrabi R."/>
            <person name="Nap J.P.H."/>
            <person name="Ponomarenko A."/>
            <person name="Rudd J.J."/>
            <person name="Salamov A."/>
            <person name="Schmutz J."/>
            <person name="Schouten H.J."/>
            <person name="Shapiro H."/>
            <person name="Stergiopoulos I."/>
            <person name="Torriani S.F.F."/>
            <person name="Tu H."/>
            <person name="de Vries R.P."/>
            <person name="Waalwijk C."/>
            <person name="Ware S.B."/>
            <person name="Wiebenga A."/>
            <person name="Zwiers L.-H."/>
            <person name="Oliver R.P."/>
            <person name="Grigoriev I.V."/>
            <person name="Kema G.H.J."/>
        </authorList>
    </citation>
    <scope>NUCLEOTIDE SEQUENCE [LARGE SCALE GENOMIC DNA]</scope>
    <source>
        <strain evidence="4">CBS 115943 / IPO323</strain>
    </source>
</reference>
<feature type="region of interest" description="Disordered" evidence="1">
    <location>
        <begin position="425"/>
        <end position="463"/>
    </location>
</feature>
<evidence type="ECO:0000256" key="1">
    <source>
        <dbReference type="SAM" id="MobiDB-lite"/>
    </source>
</evidence>